<dbReference type="EMBL" id="JH159164">
    <property type="protein sequence ID" value="EGZ06481.1"/>
    <property type="molecule type" value="Genomic_DNA"/>
</dbReference>
<gene>
    <name evidence="2" type="ORF">PHYSODRAFT_341740</name>
</gene>
<dbReference type="KEGG" id="psoj:PHYSODRAFT_341740"/>
<evidence type="ECO:0000256" key="1">
    <source>
        <dbReference type="SAM" id="MobiDB-lite"/>
    </source>
</evidence>
<evidence type="ECO:0000313" key="3">
    <source>
        <dbReference type="Proteomes" id="UP000002640"/>
    </source>
</evidence>
<feature type="compositionally biased region" description="Polar residues" evidence="1">
    <location>
        <begin position="70"/>
        <end position="82"/>
    </location>
</feature>
<proteinExistence type="predicted"/>
<evidence type="ECO:0000313" key="2">
    <source>
        <dbReference type="EMBL" id="EGZ06481.1"/>
    </source>
</evidence>
<dbReference type="Proteomes" id="UP000002640">
    <property type="component" value="Unassembled WGS sequence"/>
</dbReference>
<keyword evidence="3" id="KW-1185">Reference proteome</keyword>
<dbReference type="InParanoid" id="G5AE79"/>
<dbReference type="GeneID" id="20648139"/>
<organism evidence="2 3">
    <name type="scientific">Phytophthora sojae (strain P6497)</name>
    <name type="common">Soybean stem and root rot agent</name>
    <name type="synonym">Phytophthora megasperma f. sp. glycines</name>
    <dbReference type="NCBI Taxonomy" id="1094619"/>
    <lineage>
        <taxon>Eukaryota</taxon>
        <taxon>Sar</taxon>
        <taxon>Stramenopiles</taxon>
        <taxon>Oomycota</taxon>
        <taxon>Peronosporomycetes</taxon>
        <taxon>Peronosporales</taxon>
        <taxon>Peronosporaceae</taxon>
        <taxon>Phytophthora</taxon>
    </lineage>
</organism>
<accession>G5AE79</accession>
<reference evidence="2 3" key="1">
    <citation type="journal article" date="2006" name="Science">
        <title>Phytophthora genome sequences uncover evolutionary origins and mechanisms of pathogenesis.</title>
        <authorList>
            <person name="Tyler B.M."/>
            <person name="Tripathy S."/>
            <person name="Zhang X."/>
            <person name="Dehal P."/>
            <person name="Jiang R.H."/>
            <person name="Aerts A."/>
            <person name="Arredondo F.D."/>
            <person name="Baxter L."/>
            <person name="Bensasson D."/>
            <person name="Beynon J.L."/>
            <person name="Chapman J."/>
            <person name="Damasceno C.M."/>
            <person name="Dorrance A.E."/>
            <person name="Dou D."/>
            <person name="Dickerman A.W."/>
            <person name="Dubchak I.L."/>
            <person name="Garbelotto M."/>
            <person name="Gijzen M."/>
            <person name="Gordon S.G."/>
            <person name="Govers F."/>
            <person name="Grunwald N.J."/>
            <person name="Huang W."/>
            <person name="Ivors K.L."/>
            <person name="Jones R.W."/>
            <person name="Kamoun S."/>
            <person name="Krampis K."/>
            <person name="Lamour K.H."/>
            <person name="Lee M.K."/>
            <person name="McDonald W.H."/>
            <person name="Medina M."/>
            <person name="Meijer H.J."/>
            <person name="Nordberg E.K."/>
            <person name="Maclean D.J."/>
            <person name="Ospina-Giraldo M.D."/>
            <person name="Morris P.F."/>
            <person name="Phuntumart V."/>
            <person name="Putnam N.H."/>
            <person name="Rash S."/>
            <person name="Rose J.K."/>
            <person name="Sakihama Y."/>
            <person name="Salamov A.A."/>
            <person name="Savidor A."/>
            <person name="Scheuring C.F."/>
            <person name="Smith B.M."/>
            <person name="Sobral B.W."/>
            <person name="Terry A."/>
            <person name="Torto-Alalibo T.A."/>
            <person name="Win J."/>
            <person name="Xu Z."/>
            <person name="Zhang H."/>
            <person name="Grigoriev I.V."/>
            <person name="Rokhsar D.S."/>
            <person name="Boore J.L."/>
        </authorList>
    </citation>
    <scope>NUCLEOTIDE SEQUENCE [LARGE SCALE GENOMIC DNA]</scope>
    <source>
        <strain evidence="2 3">P6497</strain>
    </source>
</reference>
<name>G5AE79_PHYSP</name>
<protein>
    <submittedName>
        <fullName evidence="2">Uncharacterized protein</fullName>
    </submittedName>
</protein>
<dbReference type="RefSeq" id="XP_009538378.1">
    <property type="nucleotide sequence ID" value="XM_009540083.1"/>
</dbReference>
<feature type="region of interest" description="Disordered" evidence="1">
    <location>
        <begin position="70"/>
        <end position="91"/>
    </location>
</feature>
<dbReference type="AlphaFoldDB" id="G5AE79"/>
<sequence length="119" mass="11794">MAAVLDLVSAGGDKHTMTAGVSGSGRNGYGSAVSTVNSMVSEASAVAVDVLDVIGGVSAGMVTNATVAFGSSSERNDSSSPHGGSRRCGQGLAGMGIRAGAKEHRIQTALGFVRMINSH</sequence>